<keyword evidence="6" id="KW-1185">Reference proteome</keyword>
<dbReference type="InterPro" id="IPR051515">
    <property type="entry name" value="IRG"/>
</dbReference>
<feature type="non-terminal residue" evidence="7">
    <location>
        <position position="354"/>
    </location>
</feature>
<protein>
    <submittedName>
        <fullName evidence="7">Interferon-inducible GTPase 5-like</fullName>
    </submittedName>
</protein>
<keyword evidence="2" id="KW-0547">Nucleotide-binding</keyword>
<name>A0ABM1LDY9_GEKJA</name>
<dbReference type="PROSITE" id="PS51716">
    <property type="entry name" value="G_IRG"/>
    <property type="match status" value="1"/>
</dbReference>
<dbReference type="GeneID" id="107125242"/>
<sequence length="354" mass="39958">MGCICSKKVTNSSNKVTKSSKKAIEKDLAELKSCLEQKSLPNLLADTEQEQKLLENTTLHIAFTGVSGAGKSSFLNAFRNISDGKDGSAKTGVKQTTMKPTSYPHPKFPDLVLWDLPGIGTPEFEPKEYLKKVNFSRYDFFIIVTSERITAHDTMLASEIRKMNKRFYFVRTKVDQAMDAERRKPNFSEAQTLEEIREYCLSELRQEGLGKPKVFLISSWHLNKYDFHLLQSTLADDLNDLKRHVLIMAMPAFSIEHLQEKRAAMEAIIWKRALLSCGVGAIPIQGFSFNFDIALLVDTMKEICKAFGLDEDSLRNLAKRFGKPTDVLKSAVKKTPMANQINMEFVKSLISKSA</sequence>
<evidence type="ECO:0000256" key="2">
    <source>
        <dbReference type="ARBA" id="ARBA00022741"/>
    </source>
</evidence>
<dbReference type="SUPFAM" id="SSF52540">
    <property type="entry name" value="P-loop containing nucleoside triphosphate hydrolases"/>
    <property type="match status" value="1"/>
</dbReference>
<dbReference type="InterPro" id="IPR027417">
    <property type="entry name" value="P-loop_NTPase"/>
</dbReference>
<evidence type="ECO:0000256" key="3">
    <source>
        <dbReference type="ARBA" id="ARBA00022801"/>
    </source>
</evidence>
<dbReference type="Proteomes" id="UP000694871">
    <property type="component" value="Unplaced"/>
</dbReference>
<reference evidence="7" key="1">
    <citation type="submission" date="2025-08" db="UniProtKB">
        <authorList>
            <consortium name="RefSeq"/>
        </authorList>
    </citation>
    <scope>IDENTIFICATION</scope>
</reference>
<evidence type="ECO:0000256" key="4">
    <source>
        <dbReference type="ARBA" id="ARBA00023134"/>
    </source>
</evidence>
<evidence type="ECO:0000313" key="6">
    <source>
        <dbReference type="Proteomes" id="UP000694871"/>
    </source>
</evidence>
<dbReference type="PANTHER" id="PTHR32341">
    <property type="entry name" value="INTERFERON-INDUCIBLE GTPASE"/>
    <property type="match status" value="1"/>
</dbReference>
<dbReference type="InterPro" id="IPR030385">
    <property type="entry name" value="G_IRG_dom"/>
</dbReference>
<proteinExistence type="inferred from homology"/>
<dbReference type="Gene3D" id="3.40.50.300">
    <property type="entry name" value="P-loop containing nucleotide triphosphate hydrolases"/>
    <property type="match status" value="1"/>
</dbReference>
<gene>
    <name evidence="7" type="primary">LOC107125242</name>
</gene>
<dbReference type="Pfam" id="PF05049">
    <property type="entry name" value="IIGP"/>
    <property type="match status" value="1"/>
</dbReference>
<feature type="domain" description="IRG-type G" evidence="5">
    <location>
        <begin position="57"/>
        <end position="237"/>
    </location>
</feature>
<accession>A0ABM1LDY9</accession>
<organism evidence="6 7">
    <name type="scientific">Gekko japonicus</name>
    <name type="common">Schlegel's Japanese gecko</name>
    <dbReference type="NCBI Taxonomy" id="146911"/>
    <lineage>
        <taxon>Eukaryota</taxon>
        <taxon>Metazoa</taxon>
        <taxon>Chordata</taxon>
        <taxon>Craniata</taxon>
        <taxon>Vertebrata</taxon>
        <taxon>Euteleostomi</taxon>
        <taxon>Lepidosauria</taxon>
        <taxon>Squamata</taxon>
        <taxon>Bifurcata</taxon>
        <taxon>Gekkota</taxon>
        <taxon>Gekkonidae</taxon>
        <taxon>Gekkoninae</taxon>
        <taxon>Gekko</taxon>
    </lineage>
</organism>
<comment type="similarity">
    <text evidence="1">Belongs to the TRAFAC class dynamin-like GTPase superfamily. IRG family.</text>
</comment>
<evidence type="ECO:0000313" key="7">
    <source>
        <dbReference type="RefSeq" id="XP_015284176.1"/>
    </source>
</evidence>
<dbReference type="InterPro" id="IPR007743">
    <property type="entry name" value="Immunity-related_GTPase-like"/>
</dbReference>
<evidence type="ECO:0000256" key="1">
    <source>
        <dbReference type="ARBA" id="ARBA00005429"/>
    </source>
</evidence>
<dbReference type="PANTHER" id="PTHR32341:SF17">
    <property type="entry name" value="IRG-TYPE G DOMAIN-CONTAINING PROTEIN"/>
    <property type="match status" value="1"/>
</dbReference>
<evidence type="ECO:0000259" key="5">
    <source>
        <dbReference type="PROSITE" id="PS51716"/>
    </source>
</evidence>
<keyword evidence="4" id="KW-0342">GTP-binding</keyword>
<keyword evidence="3" id="KW-0378">Hydrolase</keyword>
<dbReference type="RefSeq" id="XP_015284176.1">
    <property type="nucleotide sequence ID" value="XM_015428690.1"/>
</dbReference>